<proteinExistence type="predicted"/>
<keyword evidence="1" id="KW-0472">Membrane</keyword>
<dbReference type="EMBL" id="VTPC01000624">
    <property type="protein sequence ID" value="KAF2905009.1"/>
    <property type="molecule type" value="Genomic_DNA"/>
</dbReference>
<feature type="transmembrane region" description="Helical" evidence="1">
    <location>
        <begin position="6"/>
        <end position="24"/>
    </location>
</feature>
<name>A0A8K0GLZ0_IGNLU</name>
<comment type="caution">
    <text evidence="2">The sequence shown here is derived from an EMBL/GenBank/DDBJ whole genome shotgun (WGS) entry which is preliminary data.</text>
</comment>
<evidence type="ECO:0000256" key="1">
    <source>
        <dbReference type="SAM" id="Phobius"/>
    </source>
</evidence>
<reference evidence="2" key="1">
    <citation type="submission" date="2019-08" db="EMBL/GenBank/DDBJ databases">
        <title>The genome of the North American firefly Photinus pyralis.</title>
        <authorList>
            <consortium name="Photinus pyralis genome working group"/>
            <person name="Fallon T.R."/>
            <person name="Sander Lower S.E."/>
            <person name="Weng J.-K."/>
        </authorList>
    </citation>
    <scope>NUCLEOTIDE SEQUENCE</scope>
    <source>
        <strain evidence="2">TRF0915ILg1</strain>
        <tissue evidence="2">Whole body</tissue>
    </source>
</reference>
<feature type="transmembrane region" description="Helical" evidence="1">
    <location>
        <begin position="76"/>
        <end position="97"/>
    </location>
</feature>
<dbReference type="AlphaFoldDB" id="A0A8K0GLZ0"/>
<evidence type="ECO:0000313" key="2">
    <source>
        <dbReference type="EMBL" id="KAF2905009.1"/>
    </source>
</evidence>
<keyword evidence="1" id="KW-0812">Transmembrane</keyword>
<evidence type="ECO:0000313" key="3">
    <source>
        <dbReference type="Proteomes" id="UP000801492"/>
    </source>
</evidence>
<protein>
    <submittedName>
        <fullName evidence="2">Uncharacterized protein</fullName>
    </submittedName>
</protein>
<sequence>MGHCSISIILLFSLLYLQICYCTQNSTQLLQEERNSKAVQLITTRLKTFWTWIQEQAKSEDTFIGRCAGGFKKMKMAMNFIIFKLGVIVTSLGFLSALTFKGLGLGVAILVISAIGLFSKLFAQKHGGETHGHSGAVHLHIHNKGGSGGGGGGGGYYHDHGWYDRFDRVMPKNDLERNAVADLYKRLGIEPYERNGISIR</sequence>
<feature type="transmembrane region" description="Helical" evidence="1">
    <location>
        <begin position="103"/>
        <end position="123"/>
    </location>
</feature>
<dbReference type="Proteomes" id="UP000801492">
    <property type="component" value="Unassembled WGS sequence"/>
</dbReference>
<dbReference type="OrthoDB" id="6611212at2759"/>
<organism evidence="2 3">
    <name type="scientific">Ignelater luminosus</name>
    <name type="common">Cucubano</name>
    <name type="synonym">Pyrophorus luminosus</name>
    <dbReference type="NCBI Taxonomy" id="2038154"/>
    <lineage>
        <taxon>Eukaryota</taxon>
        <taxon>Metazoa</taxon>
        <taxon>Ecdysozoa</taxon>
        <taxon>Arthropoda</taxon>
        <taxon>Hexapoda</taxon>
        <taxon>Insecta</taxon>
        <taxon>Pterygota</taxon>
        <taxon>Neoptera</taxon>
        <taxon>Endopterygota</taxon>
        <taxon>Coleoptera</taxon>
        <taxon>Polyphaga</taxon>
        <taxon>Elateriformia</taxon>
        <taxon>Elateroidea</taxon>
        <taxon>Elateridae</taxon>
        <taxon>Agrypninae</taxon>
        <taxon>Pyrophorini</taxon>
        <taxon>Ignelater</taxon>
    </lineage>
</organism>
<keyword evidence="1" id="KW-1133">Transmembrane helix</keyword>
<gene>
    <name evidence="2" type="ORF">ILUMI_01166</name>
</gene>
<keyword evidence="3" id="KW-1185">Reference proteome</keyword>
<accession>A0A8K0GLZ0</accession>